<protein>
    <submittedName>
        <fullName evidence="1">Uncharacterized protein</fullName>
    </submittedName>
</protein>
<organism evidence="1">
    <name type="scientific">marine sediment metagenome</name>
    <dbReference type="NCBI Taxonomy" id="412755"/>
    <lineage>
        <taxon>unclassified sequences</taxon>
        <taxon>metagenomes</taxon>
        <taxon>ecological metagenomes</taxon>
    </lineage>
</organism>
<proteinExistence type="predicted"/>
<reference evidence="1" key="1">
    <citation type="journal article" date="2015" name="Nature">
        <title>Complex archaea that bridge the gap between prokaryotes and eukaryotes.</title>
        <authorList>
            <person name="Spang A."/>
            <person name="Saw J.H."/>
            <person name="Jorgensen S.L."/>
            <person name="Zaremba-Niedzwiedzka K."/>
            <person name="Martijn J."/>
            <person name="Lind A.E."/>
            <person name="van Eijk R."/>
            <person name="Schleper C."/>
            <person name="Guy L."/>
            <person name="Ettema T.J."/>
        </authorList>
    </citation>
    <scope>NUCLEOTIDE SEQUENCE</scope>
</reference>
<dbReference type="EMBL" id="LAZR01008023">
    <property type="protein sequence ID" value="KKM81414.1"/>
    <property type="molecule type" value="Genomic_DNA"/>
</dbReference>
<gene>
    <name evidence="1" type="ORF">LCGC14_1330070</name>
</gene>
<comment type="caution">
    <text evidence="1">The sequence shown here is derived from an EMBL/GenBank/DDBJ whole genome shotgun (WGS) entry which is preliminary data.</text>
</comment>
<dbReference type="AlphaFoldDB" id="A0A0F9KGW7"/>
<evidence type="ECO:0000313" key="1">
    <source>
        <dbReference type="EMBL" id="KKM81414.1"/>
    </source>
</evidence>
<name>A0A0F9KGW7_9ZZZZ</name>
<accession>A0A0F9KGW7</accession>
<sequence>MSYEVPSDERDVRLAKKGIDQNRDLIRFSPTYSRQQDSSAVGAGSHDYATGVITGNIVMNPEVHTMSIQLSWTGGTGELDIGDIIDSSTTAWQGKLLHLVSGNSTAGTGVFEPQTVTAFVDGAQTLTETPAGWVGTYTSGSNNDGGIVIQSASVIVDTADGTPPTIDSIFGAKNDGQITATGRGYRGHR</sequence>